<sequence length="69" mass="7063">MIRLTCVATAATAAARKLHSAISVACFVAFWTASYALFAAEIADFTIATVAPESGGTELTRDNPAACGP</sequence>
<dbReference type="Proteomes" id="UP000256952">
    <property type="component" value="Plasmid CBM2613_p"/>
</dbReference>
<evidence type="ECO:0000313" key="1">
    <source>
        <dbReference type="EMBL" id="SOZ74575.1"/>
    </source>
</evidence>
<reference evidence="2" key="1">
    <citation type="submission" date="2018-01" db="EMBL/GenBank/DDBJ databases">
        <authorList>
            <person name="Gaut B.S."/>
            <person name="Morton B.R."/>
            <person name="Clegg M.T."/>
            <person name="Duvall M.R."/>
        </authorList>
    </citation>
    <scope>NUCLEOTIDE SEQUENCE [LARGE SCALE GENOMIC DNA]</scope>
    <source>
        <plasmid evidence="2">Plasmid cbm2613_p</plasmid>
    </source>
</reference>
<gene>
    <name evidence="1" type="ORF">CBM2613_P60010</name>
</gene>
<dbReference type="AlphaFoldDB" id="A0A375ED18"/>
<organism evidence="1 2">
    <name type="scientific">Cupriavidus taiwanensis</name>
    <dbReference type="NCBI Taxonomy" id="164546"/>
    <lineage>
        <taxon>Bacteria</taxon>
        <taxon>Pseudomonadati</taxon>
        <taxon>Pseudomonadota</taxon>
        <taxon>Betaproteobacteria</taxon>
        <taxon>Burkholderiales</taxon>
        <taxon>Burkholderiaceae</taxon>
        <taxon>Cupriavidus</taxon>
    </lineage>
</organism>
<name>A0A375ED18_9BURK</name>
<keyword evidence="1" id="KW-0614">Plasmid</keyword>
<evidence type="ECO:0000313" key="2">
    <source>
        <dbReference type="Proteomes" id="UP000256952"/>
    </source>
</evidence>
<geneLocation type="plasmid" evidence="2">
    <name>cbm2613_p</name>
</geneLocation>
<protein>
    <submittedName>
        <fullName evidence="1">Uncharacterized protein</fullName>
    </submittedName>
</protein>
<proteinExistence type="predicted"/>
<accession>A0A375ED18</accession>
<dbReference type="EMBL" id="LT976981">
    <property type="protein sequence ID" value="SOZ74575.1"/>
    <property type="molecule type" value="Genomic_DNA"/>
</dbReference>